<dbReference type="PANTHER" id="PTHR22907:SF54">
    <property type="entry name" value="GH04558P"/>
    <property type="match status" value="1"/>
</dbReference>
<accession>A0A2G9U2T5</accession>
<evidence type="ECO:0000313" key="3">
    <source>
        <dbReference type="Proteomes" id="UP000230423"/>
    </source>
</evidence>
<sequence length="213" mass="24332">MGSVRPDGVPPPFKEILKLQKPEIPGQPYDMLPFQNSLPKFVGDPWRGAYSKHGFWYKFHTGGKADFDELAAIATEQDNYMLNYECFTAWQEVYGSENVRIIAAKNLMHHLLPTLSTFGLCKQFGRRFIHVKIDCPSGFTELTPRFLTKVDRAYRVSCFYMETSNDVGSRLDVAELTTASVTGVVQMPVCRYDLTHSAWLFTAVQWTTEKEIE</sequence>
<dbReference type="PANTHER" id="PTHR22907">
    <property type="entry name" value="GH04558P"/>
    <property type="match status" value="1"/>
</dbReference>
<dbReference type="EMBL" id="KZ349806">
    <property type="protein sequence ID" value="PIO64543.1"/>
    <property type="molecule type" value="Genomic_DNA"/>
</dbReference>
<dbReference type="Proteomes" id="UP000230423">
    <property type="component" value="Unassembled WGS sequence"/>
</dbReference>
<dbReference type="AlphaFoldDB" id="A0A2G9U2T5"/>
<dbReference type="InterPro" id="IPR051962">
    <property type="entry name" value="Cuticlin"/>
</dbReference>
<proteinExistence type="predicted"/>
<evidence type="ECO:0000313" key="2">
    <source>
        <dbReference type="EMBL" id="PIO64543.1"/>
    </source>
</evidence>
<name>A0A2G9U2T5_TELCI</name>
<keyword evidence="1" id="KW-0732">Signal</keyword>
<reference evidence="2 3" key="1">
    <citation type="submission" date="2015-09" db="EMBL/GenBank/DDBJ databases">
        <title>Draft genome of the parasitic nematode Teladorsagia circumcincta isolate WARC Sus (inbred).</title>
        <authorList>
            <person name="Mitreva M."/>
        </authorList>
    </citation>
    <scope>NUCLEOTIDE SEQUENCE [LARGE SCALE GENOMIC DNA]</scope>
    <source>
        <strain evidence="2 3">S</strain>
    </source>
</reference>
<dbReference type="OrthoDB" id="5861135at2759"/>
<gene>
    <name evidence="2" type="ORF">TELCIR_13824</name>
</gene>
<evidence type="ECO:0000256" key="1">
    <source>
        <dbReference type="ARBA" id="ARBA00022729"/>
    </source>
</evidence>
<organism evidence="2 3">
    <name type="scientific">Teladorsagia circumcincta</name>
    <name type="common">Brown stomach worm</name>
    <name type="synonym">Ostertagia circumcincta</name>
    <dbReference type="NCBI Taxonomy" id="45464"/>
    <lineage>
        <taxon>Eukaryota</taxon>
        <taxon>Metazoa</taxon>
        <taxon>Ecdysozoa</taxon>
        <taxon>Nematoda</taxon>
        <taxon>Chromadorea</taxon>
        <taxon>Rhabditida</taxon>
        <taxon>Rhabditina</taxon>
        <taxon>Rhabditomorpha</taxon>
        <taxon>Strongyloidea</taxon>
        <taxon>Trichostrongylidae</taxon>
        <taxon>Teladorsagia</taxon>
    </lineage>
</organism>
<protein>
    <submittedName>
        <fullName evidence="2">Uncharacterized protein</fullName>
    </submittedName>
</protein>
<keyword evidence="3" id="KW-1185">Reference proteome</keyword>